<evidence type="ECO:0000313" key="2">
    <source>
        <dbReference type="Proteomes" id="UP000254712"/>
    </source>
</evidence>
<dbReference type="Proteomes" id="UP000254712">
    <property type="component" value="Unassembled WGS sequence"/>
</dbReference>
<gene>
    <name evidence="1" type="ORF">NCTC8261_04110</name>
</gene>
<evidence type="ECO:0000313" key="1">
    <source>
        <dbReference type="EMBL" id="SUH37806.1"/>
    </source>
</evidence>
<accession>A0A379WWP1</accession>
<name>A0A379WWP1_SALET</name>
<dbReference type="AlphaFoldDB" id="A0A379WWP1"/>
<reference evidence="1 2" key="1">
    <citation type="submission" date="2018-06" db="EMBL/GenBank/DDBJ databases">
        <authorList>
            <consortium name="Pathogen Informatics"/>
            <person name="Doyle S."/>
        </authorList>
    </citation>
    <scope>NUCLEOTIDE SEQUENCE [LARGE SCALE GENOMIC DNA]</scope>
    <source>
        <strain evidence="1 2">NCTC8261</strain>
    </source>
</reference>
<protein>
    <submittedName>
        <fullName evidence="1">Uncharacterized protein</fullName>
    </submittedName>
</protein>
<proteinExistence type="predicted"/>
<sequence length="59" mass="6666">MAALTSPSGNLYRGVLLAQPLNNILPQQKLLNFARGGSGQFFYDDDPFRIFILRYPFSD</sequence>
<dbReference type="EMBL" id="UGXT01000002">
    <property type="protein sequence ID" value="SUH37806.1"/>
    <property type="molecule type" value="Genomic_DNA"/>
</dbReference>
<organism evidence="1 2">
    <name type="scientific">Salmonella enterica I</name>
    <dbReference type="NCBI Taxonomy" id="59201"/>
    <lineage>
        <taxon>Bacteria</taxon>
        <taxon>Pseudomonadati</taxon>
        <taxon>Pseudomonadota</taxon>
        <taxon>Gammaproteobacteria</taxon>
        <taxon>Enterobacterales</taxon>
        <taxon>Enterobacteriaceae</taxon>
        <taxon>Salmonella</taxon>
    </lineage>
</organism>